<protein>
    <submittedName>
        <fullName evidence="2">Uncharacterized protein</fullName>
    </submittedName>
</protein>
<feature type="compositionally biased region" description="Pro residues" evidence="1">
    <location>
        <begin position="88"/>
        <end position="102"/>
    </location>
</feature>
<dbReference type="EMBL" id="LR796611">
    <property type="protein sequence ID" value="CAB4154295.1"/>
    <property type="molecule type" value="Genomic_DNA"/>
</dbReference>
<name>A0A6J5NAZ9_9CAUD</name>
<reference evidence="2" key="1">
    <citation type="submission" date="2020-04" db="EMBL/GenBank/DDBJ databases">
        <authorList>
            <person name="Chiriac C."/>
            <person name="Salcher M."/>
            <person name="Ghai R."/>
            <person name="Kavagutti S V."/>
        </authorList>
    </citation>
    <scope>NUCLEOTIDE SEQUENCE</scope>
</reference>
<accession>A0A6J5NAZ9</accession>
<evidence type="ECO:0000256" key="1">
    <source>
        <dbReference type="SAM" id="MobiDB-lite"/>
    </source>
</evidence>
<feature type="compositionally biased region" description="Pro residues" evidence="1">
    <location>
        <begin position="111"/>
        <end position="123"/>
    </location>
</feature>
<organism evidence="2">
    <name type="scientific">uncultured Caudovirales phage</name>
    <dbReference type="NCBI Taxonomy" id="2100421"/>
    <lineage>
        <taxon>Viruses</taxon>
        <taxon>Duplodnaviria</taxon>
        <taxon>Heunggongvirae</taxon>
        <taxon>Uroviricota</taxon>
        <taxon>Caudoviricetes</taxon>
        <taxon>Peduoviridae</taxon>
        <taxon>Maltschvirus</taxon>
        <taxon>Maltschvirus maltsch</taxon>
    </lineage>
</organism>
<feature type="compositionally biased region" description="Polar residues" evidence="1">
    <location>
        <begin position="174"/>
        <end position="191"/>
    </location>
</feature>
<feature type="compositionally biased region" description="Pro residues" evidence="1">
    <location>
        <begin position="130"/>
        <end position="158"/>
    </location>
</feature>
<gene>
    <name evidence="2" type="ORF">UFOVP631_39</name>
</gene>
<feature type="region of interest" description="Disordered" evidence="1">
    <location>
        <begin position="88"/>
        <end position="194"/>
    </location>
</feature>
<dbReference type="PRINTS" id="PR01217">
    <property type="entry name" value="PRICHEXTENSN"/>
</dbReference>
<proteinExistence type="predicted"/>
<evidence type="ECO:0000313" key="2">
    <source>
        <dbReference type="EMBL" id="CAB4154295.1"/>
    </source>
</evidence>
<sequence length="256" mass="27432">MAWQPLPAYSAQASATVICQNSNGDQQTFGIGWNNENDYFLDKGNIPQHFCEGGFAGEFTTFISVVSFDGSPMDSALLYHPSYSPITEPEPVPSVGPSPEVSPEPEVIEPTPEPTVEPTPEPTPDVVEPSPEPSPEPTQEPTPVSVPVPTIQPTPEPTPSVISPVMPIEPITPEMSSSPTPEAVEPSTSLTEPEIEQTPIENSLMLPQLALEQVAKLVDNLRSIGSDMSPEVREQSQQVIVASVIVTQVALAGRKF</sequence>